<dbReference type="Proteomes" id="UP000199184">
    <property type="component" value="Unassembled WGS sequence"/>
</dbReference>
<dbReference type="Gene3D" id="2.40.128.380">
    <property type="entry name" value="T3SS negative regulator GrlR"/>
    <property type="match status" value="1"/>
</dbReference>
<dbReference type="AlphaFoldDB" id="A0A1C3WG40"/>
<evidence type="ECO:0000313" key="2">
    <source>
        <dbReference type="Proteomes" id="UP000199184"/>
    </source>
</evidence>
<dbReference type="RefSeq" id="WP_091957716.1">
    <property type="nucleotide sequence ID" value="NZ_FMAI01000007.1"/>
</dbReference>
<name>A0A1C3WG40_9BRAD</name>
<proteinExistence type="predicted"/>
<keyword evidence="2" id="KW-1185">Reference proteome</keyword>
<accession>A0A1C3WG40</accession>
<organism evidence="1 2">
    <name type="scientific">Bradyrhizobium shewense</name>
    <dbReference type="NCBI Taxonomy" id="1761772"/>
    <lineage>
        <taxon>Bacteria</taxon>
        <taxon>Pseudomonadati</taxon>
        <taxon>Pseudomonadota</taxon>
        <taxon>Alphaproteobacteria</taxon>
        <taxon>Hyphomicrobiales</taxon>
        <taxon>Nitrobacteraceae</taxon>
        <taxon>Bradyrhizobium</taxon>
    </lineage>
</organism>
<evidence type="ECO:0000313" key="1">
    <source>
        <dbReference type="EMBL" id="SCB39052.1"/>
    </source>
</evidence>
<dbReference type="EMBL" id="FMAI01000007">
    <property type="protein sequence ID" value="SCB39052.1"/>
    <property type="molecule type" value="Genomic_DNA"/>
</dbReference>
<dbReference type="InterPro" id="IPR043019">
    <property type="entry name" value="GrlR_sf"/>
</dbReference>
<reference evidence="2" key="1">
    <citation type="submission" date="2016-08" db="EMBL/GenBank/DDBJ databases">
        <authorList>
            <person name="Varghese N."/>
            <person name="Submissions Spin"/>
        </authorList>
    </citation>
    <scope>NUCLEOTIDE SEQUENCE [LARGE SCALE GENOMIC DNA]</scope>
    <source>
        <strain evidence="2">ERR11</strain>
    </source>
</reference>
<sequence length="108" mass="11598">MRQGLYKVDFHTVHGTGCGVVYVMDGKMRGGNSAFAFIGTYTGEGDSIKVKISTQRYNDDPSFKALFGADRITLALAGREDGDNAEFEGNALQAPGVAFRAVLSRISD</sequence>
<protein>
    <submittedName>
        <fullName evidence="1">T3SS negative regulator,GrlR</fullName>
    </submittedName>
</protein>
<gene>
    <name evidence="1" type="ORF">GA0061098_1007364</name>
</gene>